<dbReference type="EMBL" id="BAAATD010000010">
    <property type="protein sequence ID" value="GAA2622169.1"/>
    <property type="molecule type" value="Genomic_DNA"/>
</dbReference>
<evidence type="ECO:0000313" key="2">
    <source>
        <dbReference type="EMBL" id="GAA2622169.1"/>
    </source>
</evidence>
<comment type="caution">
    <text evidence="2">The sequence shown here is derived from an EMBL/GenBank/DDBJ whole genome shotgun (WGS) entry which is preliminary data.</text>
</comment>
<evidence type="ECO:0000313" key="3">
    <source>
        <dbReference type="Proteomes" id="UP001501509"/>
    </source>
</evidence>
<keyword evidence="3" id="KW-1185">Reference proteome</keyword>
<dbReference type="PANTHER" id="PTHR31460">
    <property type="match status" value="1"/>
</dbReference>
<accession>A0ABN3QBR4</accession>
<organism evidence="2 3">
    <name type="scientific">Actinomadura fulvescens</name>
    <dbReference type="NCBI Taxonomy" id="46160"/>
    <lineage>
        <taxon>Bacteria</taxon>
        <taxon>Bacillati</taxon>
        <taxon>Actinomycetota</taxon>
        <taxon>Actinomycetes</taxon>
        <taxon>Streptosporangiales</taxon>
        <taxon>Thermomonosporaceae</taxon>
        <taxon>Actinomadura</taxon>
    </lineage>
</organism>
<dbReference type="Gene3D" id="2.120.10.30">
    <property type="entry name" value="TolB, C-terminal domain"/>
    <property type="match status" value="1"/>
</dbReference>
<feature type="chain" id="PRO_5045350921" evidence="1">
    <location>
        <begin position="27"/>
        <end position="326"/>
    </location>
</feature>
<gene>
    <name evidence="2" type="ORF">GCM10010411_67740</name>
</gene>
<keyword evidence="1" id="KW-0732">Signal</keyword>
<dbReference type="Proteomes" id="UP001501509">
    <property type="component" value="Unassembled WGS sequence"/>
</dbReference>
<dbReference type="RefSeq" id="WP_344546548.1">
    <property type="nucleotide sequence ID" value="NZ_BAAATD010000010.1"/>
</dbReference>
<evidence type="ECO:0000256" key="1">
    <source>
        <dbReference type="SAM" id="SignalP"/>
    </source>
</evidence>
<dbReference type="SUPFAM" id="SSF63829">
    <property type="entry name" value="Calcium-dependent phosphotriesterase"/>
    <property type="match status" value="1"/>
</dbReference>
<sequence length="326" mass="34332">MNKSLTRRTVAAALATATLSVLPVPAALATPSPVITGNAPSLHPEGIAYDPYRRAFLVGSVRHGTVSVVRRNGSVSTLVRDPALVSAIGIHVDARRGRLLVANADPGAGTRSSPRTQQRLAGVGIYDLSTGHRIRYVDLAAVASDGGRHLANDIAVAPDGTAYVTDSFAPIVYRVPVGGAASVFVRDVRLSSDSYGANGIVWRSGRLIIGKYDDGTLWSVSTRNAATLRQVPLDRRLPAPDGLTLRPNGALTVVNNTLSPSGANVVLTVRLFANGRRGSVVREQRSPEPVPTTAAIGPLGHPYVLSGRLDLLFAGTPSDTFTVRRF</sequence>
<proteinExistence type="predicted"/>
<name>A0ABN3QBR4_9ACTN</name>
<feature type="signal peptide" evidence="1">
    <location>
        <begin position="1"/>
        <end position="26"/>
    </location>
</feature>
<reference evidence="2 3" key="1">
    <citation type="journal article" date="2019" name="Int. J. Syst. Evol. Microbiol.">
        <title>The Global Catalogue of Microorganisms (GCM) 10K type strain sequencing project: providing services to taxonomists for standard genome sequencing and annotation.</title>
        <authorList>
            <consortium name="The Broad Institute Genomics Platform"/>
            <consortium name="The Broad Institute Genome Sequencing Center for Infectious Disease"/>
            <person name="Wu L."/>
            <person name="Ma J."/>
        </authorList>
    </citation>
    <scope>NUCLEOTIDE SEQUENCE [LARGE SCALE GENOMIC DNA]</scope>
    <source>
        <strain evidence="2 3">JCM 6833</strain>
    </source>
</reference>
<dbReference type="InterPro" id="IPR053224">
    <property type="entry name" value="Sensory_adhesion_molecule"/>
</dbReference>
<protein>
    <submittedName>
        <fullName evidence="2">SMP-30/gluconolactonase/LRE family protein</fullName>
    </submittedName>
</protein>
<dbReference type="PANTHER" id="PTHR31460:SF3">
    <property type="entry name" value="MESOCENTIN"/>
    <property type="match status" value="1"/>
</dbReference>
<dbReference type="InterPro" id="IPR011042">
    <property type="entry name" value="6-blade_b-propeller_TolB-like"/>
</dbReference>